<dbReference type="PRINTS" id="PR01438">
    <property type="entry name" value="UNVRSLSTRESS"/>
</dbReference>
<dbReference type="SUPFAM" id="SSF52402">
    <property type="entry name" value="Adenine nucleotide alpha hydrolases-like"/>
    <property type="match status" value="1"/>
</dbReference>
<proteinExistence type="inferred from homology"/>
<dbReference type="Proteomes" id="UP000179588">
    <property type="component" value="Unassembled WGS sequence"/>
</dbReference>
<dbReference type="Gene3D" id="3.40.50.620">
    <property type="entry name" value="HUPs"/>
    <property type="match status" value="1"/>
</dbReference>
<protein>
    <submittedName>
        <fullName evidence="3 4">Universal stress protein</fullName>
    </submittedName>
</protein>
<comment type="similarity">
    <text evidence="1">Belongs to the universal stress protein A family.</text>
</comment>
<dbReference type="Pfam" id="PF00582">
    <property type="entry name" value="Usp"/>
    <property type="match status" value="1"/>
</dbReference>
<comment type="caution">
    <text evidence="4">The sequence shown here is derived from an EMBL/GenBank/DDBJ whole genome shotgun (WGS) entry which is preliminary data.</text>
</comment>
<evidence type="ECO:0000313" key="3">
    <source>
        <dbReference type="EMBL" id="EMJ5133051.1"/>
    </source>
</evidence>
<dbReference type="InterPro" id="IPR006015">
    <property type="entry name" value="Universal_stress_UspA"/>
</dbReference>
<name>A0A1S1HVH9_PROST</name>
<feature type="domain" description="UspA" evidence="2">
    <location>
        <begin position="1"/>
        <end position="141"/>
    </location>
</feature>
<evidence type="ECO:0000313" key="5">
    <source>
        <dbReference type="Proteomes" id="UP000179588"/>
    </source>
</evidence>
<keyword evidence="5" id="KW-1185">Reference proteome</keyword>
<dbReference type="InterPro" id="IPR006016">
    <property type="entry name" value="UspA"/>
</dbReference>
<dbReference type="GeneID" id="92279492"/>
<reference evidence="3" key="2">
    <citation type="submission" date="2024-02" db="EMBL/GenBank/DDBJ databases">
        <authorList>
            <consortium name="Clinical and Environmental Microbiology Branch: Whole genome sequencing antimicrobial resistance pathogens in the healthcare setting"/>
        </authorList>
    </citation>
    <scope>NUCLEOTIDE SEQUENCE</scope>
    <source>
        <strain evidence="3">2021GO-0154</strain>
    </source>
</reference>
<dbReference type="PANTHER" id="PTHR46268:SF6">
    <property type="entry name" value="UNIVERSAL STRESS PROTEIN UP12"/>
    <property type="match status" value="1"/>
</dbReference>
<dbReference type="PANTHER" id="PTHR46268">
    <property type="entry name" value="STRESS RESPONSE PROTEIN NHAX"/>
    <property type="match status" value="1"/>
</dbReference>
<gene>
    <name evidence="4" type="ORF">A3Q29_14090</name>
    <name evidence="3" type="ORF">RG298_000725</name>
</gene>
<dbReference type="CDD" id="cd00293">
    <property type="entry name" value="USP-like"/>
    <property type="match status" value="1"/>
</dbReference>
<dbReference type="EMBL" id="LVIE01000035">
    <property type="protein sequence ID" value="OHT25431.1"/>
    <property type="molecule type" value="Genomic_DNA"/>
</dbReference>
<dbReference type="InterPro" id="IPR014729">
    <property type="entry name" value="Rossmann-like_a/b/a_fold"/>
</dbReference>
<dbReference type="AlphaFoldDB" id="A0A1S1HVH9"/>
<accession>A0A1S1HVH9</accession>
<dbReference type="EMBL" id="ABMABF030000002">
    <property type="protein sequence ID" value="EMJ5133051.1"/>
    <property type="molecule type" value="Genomic_DNA"/>
</dbReference>
<evidence type="ECO:0000259" key="2">
    <source>
        <dbReference type="Pfam" id="PF00582"/>
    </source>
</evidence>
<reference evidence="4 5" key="1">
    <citation type="submission" date="2016-03" db="EMBL/GenBank/DDBJ databases">
        <title>Genome sequence of Providencia stuartii strain, isolated from the salivary glands of larval Lucilia sericata.</title>
        <authorList>
            <person name="Yuan Y."/>
            <person name="Zhang Y."/>
            <person name="Fu S."/>
            <person name="Crippen T.L."/>
            <person name="Visi D."/>
            <person name="Benbow M.E."/>
            <person name="Allen M."/>
            <person name="Tomberlin J.K."/>
            <person name="Sze S.-H."/>
            <person name="Tarone A.M."/>
        </authorList>
    </citation>
    <scope>NUCLEOTIDE SEQUENCE [LARGE SCALE GENOMIC DNA]</scope>
    <source>
        <strain evidence="4 5">Crippen</strain>
    </source>
</reference>
<evidence type="ECO:0000256" key="1">
    <source>
        <dbReference type="ARBA" id="ARBA00008791"/>
    </source>
</evidence>
<dbReference type="OrthoDB" id="9792500at2"/>
<sequence>MYKKILVPIDITEKSLANMVLPHIRYLSEEESAHIHFLAIIPTVPFYTSMGFGFAEKADSENDKVTKQLVDIIKEFNLPKEKFTAQVIMGTPRDEILRIADDIQADLIVIGSRRPGVSTYFLGSTASMIIQNSKISVLTVR</sequence>
<organism evidence="4 5">
    <name type="scientific">Providencia stuartii</name>
    <dbReference type="NCBI Taxonomy" id="588"/>
    <lineage>
        <taxon>Bacteria</taxon>
        <taxon>Pseudomonadati</taxon>
        <taxon>Pseudomonadota</taxon>
        <taxon>Gammaproteobacteria</taxon>
        <taxon>Enterobacterales</taxon>
        <taxon>Morganellaceae</taxon>
        <taxon>Providencia</taxon>
    </lineage>
</organism>
<dbReference type="RefSeq" id="WP_070925507.1">
    <property type="nucleotide sequence ID" value="NZ_CANMXG010000031.1"/>
</dbReference>
<evidence type="ECO:0000313" key="4">
    <source>
        <dbReference type="EMBL" id="OHT25431.1"/>
    </source>
</evidence>